<dbReference type="Proteomes" id="UP000003208">
    <property type="component" value="Unassembled WGS sequence"/>
</dbReference>
<dbReference type="AlphaFoldDB" id="G6YNQ4"/>
<dbReference type="EMBL" id="AGTR01000011">
    <property type="protein sequence ID" value="EHJ06219.1"/>
    <property type="molecule type" value="Genomic_DNA"/>
</dbReference>
<name>G6YNQ4_9GAMM</name>
<organism evidence="1 2">
    <name type="scientific">Marinobacter manganoxydans MnI7-9</name>
    <dbReference type="NCBI Taxonomy" id="1094979"/>
    <lineage>
        <taxon>Bacteria</taxon>
        <taxon>Pseudomonadati</taxon>
        <taxon>Pseudomonadota</taxon>
        <taxon>Gammaproteobacteria</taxon>
        <taxon>Pseudomonadales</taxon>
        <taxon>Marinobacteraceae</taxon>
        <taxon>Marinobacter</taxon>
    </lineage>
</organism>
<reference evidence="1 2" key="1">
    <citation type="journal article" date="2012" name="J. Bacteriol.">
        <title>Genome sequence of deep-sea manganese-oxidizing bacterium Marinobacter manganoxydans MnI7-9.</title>
        <authorList>
            <person name="Wang H."/>
            <person name="Li H."/>
            <person name="Shao Z."/>
            <person name="Liao S."/>
            <person name="Johnstone L."/>
            <person name="Rensing C."/>
            <person name="Wang G."/>
        </authorList>
    </citation>
    <scope>NUCLEOTIDE SEQUENCE [LARGE SCALE GENOMIC DNA]</scope>
    <source>
        <strain evidence="1 2">MnI7-9</strain>
    </source>
</reference>
<accession>G6YNQ4</accession>
<keyword evidence="2" id="KW-1185">Reference proteome</keyword>
<evidence type="ECO:0000313" key="1">
    <source>
        <dbReference type="EMBL" id="EHJ06219.1"/>
    </source>
</evidence>
<evidence type="ECO:0000313" key="2">
    <source>
        <dbReference type="Proteomes" id="UP000003208"/>
    </source>
</evidence>
<sequence length="72" mass="7827">MSNSIPTQLRFPPFADFTVRADFEGGALSSDFGPLLLRGVDQQIGLIHRLAQGRPLTTAVTRPTSTTRLVLC</sequence>
<evidence type="ECO:0008006" key="3">
    <source>
        <dbReference type="Google" id="ProtNLM"/>
    </source>
</evidence>
<gene>
    <name evidence="1" type="ORF">KYE_02328</name>
</gene>
<proteinExistence type="predicted"/>
<protein>
    <recommendedName>
        <fullName evidence="3">Transposase DDE domain group 1</fullName>
    </recommendedName>
</protein>